<accession>A0A250XNF9</accession>
<dbReference type="Proteomes" id="UP000232323">
    <property type="component" value="Unassembled WGS sequence"/>
</dbReference>
<feature type="region of interest" description="Disordered" evidence="2">
    <location>
        <begin position="47"/>
        <end position="148"/>
    </location>
</feature>
<evidence type="ECO:0000256" key="1">
    <source>
        <dbReference type="ARBA" id="ARBA00011069"/>
    </source>
</evidence>
<dbReference type="PANTHER" id="PTHR31809">
    <property type="entry name" value="BUD13 HOMOLOG"/>
    <property type="match status" value="1"/>
</dbReference>
<feature type="compositionally biased region" description="Basic and acidic residues" evidence="2">
    <location>
        <begin position="49"/>
        <end position="60"/>
    </location>
</feature>
<dbReference type="InterPro" id="IPR051112">
    <property type="entry name" value="CWC26_splicing_factor"/>
</dbReference>
<protein>
    <recommendedName>
        <fullName evidence="5">BUD13 homolog</fullName>
    </recommendedName>
</protein>
<feature type="compositionally biased region" description="Basic and acidic residues" evidence="2">
    <location>
        <begin position="363"/>
        <end position="373"/>
    </location>
</feature>
<dbReference type="GO" id="GO:0000398">
    <property type="term" value="P:mRNA splicing, via spliceosome"/>
    <property type="evidence" value="ECO:0007669"/>
    <property type="project" value="TreeGrafter"/>
</dbReference>
<keyword evidence="4" id="KW-1185">Reference proteome</keyword>
<feature type="region of interest" description="Disordered" evidence="2">
    <location>
        <begin position="557"/>
        <end position="576"/>
    </location>
</feature>
<dbReference type="GO" id="GO:0070274">
    <property type="term" value="C:RES complex"/>
    <property type="evidence" value="ECO:0007669"/>
    <property type="project" value="TreeGrafter"/>
</dbReference>
<reference evidence="3 4" key="1">
    <citation type="submission" date="2017-08" db="EMBL/GenBank/DDBJ databases">
        <title>Acidophilic green algal genome provides insights into adaptation to an acidic environment.</title>
        <authorList>
            <person name="Hirooka S."/>
            <person name="Hirose Y."/>
            <person name="Kanesaki Y."/>
            <person name="Higuchi S."/>
            <person name="Fujiwara T."/>
            <person name="Onuma R."/>
            <person name="Era A."/>
            <person name="Ohbayashi R."/>
            <person name="Uzuka A."/>
            <person name="Nozaki H."/>
            <person name="Yoshikawa H."/>
            <person name="Miyagishima S.Y."/>
        </authorList>
    </citation>
    <scope>NUCLEOTIDE SEQUENCE [LARGE SCALE GENOMIC DNA]</scope>
    <source>
        <strain evidence="3 4">NIES-2499</strain>
    </source>
</reference>
<proteinExistence type="inferred from homology"/>
<feature type="compositionally biased region" description="Acidic residues" evidence="2">
    <location>
        <begin position="131"/>
        <end position="146"/>
    </location>
</feature>
<comment type="caution">
    <text evidence="3">The sequence shown here is derived from an EMBL/GenBank/DDBJ whole genome shotgun (WGS) entry which is preliminary data.</text>
</comment>
<feature type="region of interest" description="Disordered" evidence="2">
    <location>
        <begin position="171"/>
        <end position="452"/>
    </location>
</feature>
<dbReference type="Pfam" id="PF09736">
    <property type="entry name" value="Bud13"/>
    <property type="match status" value="1"/>
</dbReference>
<feature type="region of interest" description="Disordered" evidence="2">
    <location>
        <begin position="507"/>
        <end position="530"/>
    </location>
</feature>
<dbReference type="OrthoDB" id="6022at2759"/>
<feature type="compositionally biased region" description="Basic and acidic residues" evidence="2">
    <location>
        <begin position="393"/>
        <end position="412"/>
    </location>
</feature>
<feature type="compositionally biased region" description="Polar residues" evidence="2">
    <location>
        <begin position="188"/>
        <end position="198"/>
    </location>
</feature>
<dbReference type="AlphaFoldDB" id="A0A250XNF9"/>
<dbReference type="GO" id="GO:0005684">
    <property type="term" value="C:U2-type spliceosomal complex"/>
    <property type="evidence" value="ECO:0007669"/>
    <property type="project" value="TreeGrafter"/>
</dbReference>
<dbReference type="STRING" id="1157962.A0A250XNF9"/>
<evidence type="ECO:0000313" key="3">
    <source>
        <dbReference type="EMBL" id="GAX84624.1"/>
    </source>
</evidence>
<feature type="compositionally biased region" description="Basic and acidic residues" evidence="2">
    <location>
        <begin position="421"/>
        <end position="452"/>
    </location>
</feature>
<evidence type="ECO:0008006" key="5">
    <source>
        <dbReference type="Google" id="ProtNLM"/>
    </source>
</evidence>
<feature type="compositionally biased region" description="Basic and acidic residues" evidence="2">
    <location>
        <begin position="258"/>
        <end position="271"/>
    </location>
</feature>
<sequence length="610" mass="66509">MHFFTRGAPETWSNAKRLHNFAFDMLGSSKLGDAKASKTDNLFKGLSTLREEERKKEASKPKPVNSALDDYLKKYTEGATGPPVTQEYQEPKKRRKKKPSGSVLSAIKIVDEDVGLSTGKLRKPPPKFSDGEEDALFPEDDDEEDQPVIANQAEAEALAKQIEKAKNYYAKNQDGSGWESVEDRQKRLQQLSATSQGDASPPRRGSRQFSGSDSDASPPRRKVSATIQQHPPGLSGLPGTSKRQREDLQDASPPRRVGRGDARHDSPDPPRRVRGGGARHDPPDASPPRRGGGGGSTRHDSPDASPPRRGGGGGSARHDSPDASPPRRGGGGGSARHDSPDASPPRRGGGRGSARHYSPDASPPRKEDLDRGKQSGRPRMLDGTAAGLMSARELADEAKQMKSANEQKRLTAEGRGAATVYRDRTTGKLVSKDEFMDSRKDKKAKGKEEKEADQFLEWRGGLAQKKKAEEMAKRMAEEASAPFARYDVDRDHEQALRVKARFGDPFAHLGAGRRGGGSAGDEDAHLPGSLTDMYNADALEKSGFKIPQEVPSHSWLKRGVADPGNRYNIRPGRHWDGVNRSNGFERDLFKSMAARQANDAEARAWAQSDM</sequence>
<organism evidence="3 4">
    <name type="scientific">Chlamydomonas eustigma</name>
    <dbReference type="NCBI Taxonomy" id="1157962"/>
    <lineage>
        <taxon>Eukaryota</taxon>
        <taxon>Viridiplantae</taxon>
        <taxon>Chlorophyta</taxon>
        <taxon>core chlorophytes</taxon>
        <taxon>Chlorophyceae</taxon>
        <taxon>CS clade</taxon>
        <taxon>Chlamydomonadales</taxon>
        <taxon>Chlamydomonadaceae</taxon>
        <taxon>Chlamydomonas</taxon>
    </lineage>
</organism>
<dbReference type="EMBL" id="BEGY01000130">
    <property type="protein sequence ID" value="GAX84624.1"/>
    <property type="molecule type" value="Genomic_DNA"/>
</dbReference>
<comment type="similarity">
    <text evidence="1">Belongs to the CWC26 family.</text>
</comment>
<dbReference type="PANTHER" id="PTHR31809:SF0">
    <property type="entry name" value="BUD13 HOMOLOG"/>
    <property type="match status" value="1"/>
</dbReference>
<evidence type="ECO:0000313" key="4">
    <source>
        <dbReference type="Proteomes" id="UP000232323"/>
    </source>
</evidence>
<name>A0A250XNF9_9CHLO</name>
<evidence type="ECO:0000256" key="2">
    <source>
        <dbReference type="SAM" id="MobiDB-lite"/>
    </source>
</evidence>
<dbReference type="InterPro" id="IPR018609">
    <property type="entry name" value="Bud13"/>
</dbReference>
<dbReference type="GO" id="GO:0003723">
    <property type="term" value="F:RNA binding"/>
    <property type="evidence" value="ECO:0007669"/>
    <property type="project" value="TreeGrafter"/>
</dbReference>
<gene>
    <name evidence="3" type="ORF">CEUSTIGMA_g12045.t1</name>
</gene>